<name>A0ABN7JL19_9HYPH</name>
<sequence length="207" mass="21067">MSADRAVILTWLSGLVADLIGDDLDRRDAEKRLAVAEGLGASAFAAEALSLMRISAESVSSPVDFDRLAAPSVADQGTADAVAILLAAGLAVAGVKVEWPSRPQARSARSRIAAAGEGALTAASRLGAEGADLYTWLANLVAVSVRVVSEIAANAVPVVRVETKISLPSTALAYQLYGDAGRAQGLVDIAGSATPLLMPAAFDALAD</sequence>
<organism evidence="1 2">
    <name type="scientific">Pseudorhizobium halotolerans</name>
    <dbReference type="NCBI Taxonomy" id="1233081"/>
    <lineage>
        <taxon>Bacteria</taxon>
        <taxon>Pseudomonadati</taxon>
        <taxon>Pseudomonadota</taxon>
        <taxon>Alphaproteobacteria</taxon>
        <taxon>Hyphomicrobiales</taxon>
        <taxon>Rhizobiaceae</taxon>
        <taxon>Rhizobium/Agrobacterium group</taxon>
        <taxon>Pseudorhizobium</taxon>
    </lineage>
</organism>
<dbReference type="Proteomes" id="UP000601041">
    <property type="component" value="Unassembled WGS sequence"/>
</dbReference>
<dbReference type="RefSeq" id="WP_142587784.1">
    <property type="nucleotide sequence ID" value="NZ_CABFWE030000005.1"/>
</dbReference>
<accession>A0ABN7JL19</accession>
<evidence type="ECO:0000313" key="1">
    <source>
        <dbReference type="EMBL" id="CAD7036363.1"/>
    </source>
</evidence>
<reference evidence="1 2" key="1">
    <citation type="submission" date="2020-11" db="EMBL/GenBank/DDBJ databases">
        <authorList>
            <person name="Lassalle F."/>
        </authorList>
    </citation>
    <scope>NUCLEOTIDE SEQUENCE [LARGE SCALE GENOMIC DNA]</scope>
    <source>
        <strain evidence="1 2">AB21</strain>
    </source>
</reference>
<proteinExistence type="predicted"/>
<evidence type="ECO:0000313" key="2">
    <source>
        <dbReference type="Proteomes" id="UP000601041"/>
    </source>
</evidence>
<protein>
    <submittedName>
        <fullName evidence="1">Uncharacterized protein</fullName>
    </submittedName>
</protein>
<gene>
    <name evidence="1" type="ORF">RHAB21_02515</name>
</gene>
<dbReference type="EMBL" id="CABFWE030000005">
    <property type="protein sequence ID" value="CAD7036363.1"/>
    <property type="molecule type" value="Genomic_DNA"/>
</dbReference>
<comment type="caution">
    <text evidence="1">The sequence shown here is derived from an EMBL/GenBank/DDBJ whole genome shotgun (WGS) entry which is preliminary data.</text>
</comment>
<keyword evidence="2" id="KW-1185">Reference proteome</keyword>